<dbReference type="Proteomes" id="UP000004728">
    <property type="component" value="Unassembled WGS sequence"/>
</dbReference>
<sequence length="404" mass="43288">MSTTLTHAGLPVGVTRFDLLRLFEQVARPGFGLSSTAVALVRHYVLKTMDADYLKGRICAVWTQACRFAEALGITPRSINSAERELERAGFIVRNAGINGARAGDRQDGIITWAAGINLAPLITRYGELKGKAEALDLQARAISQCRAEIRQLGQRIRHACDQTLRERAEAILPGGRTARITSIARLTAIRETLAAMLDAIVSAPAANPGAPKTSDAPEENCAPNIQDKNSPRSCSARGAAPDRITPTAAVSVATQAYQELVAALGGATWPNIVEASWRSCTRLGIAQSTWGRACQHFGRERAALCVLMIDRNAELPGDHRYKARSPSRCLSGMMRKDRSQGFNLTGLFRAGQSDQVLAEHDGRLAPVDPLQPASEDIGNGALGLFASDLLARLSAQFEGGAAQ</sequence>
<dbReference type="OrthoDB" id="7488837at2"/>
<dbReference type="InParanoid" id="F1Z433"/>
<feature type="region of interest" description="Disordered" evidence="1">
    <location>
        <begin position="207"/>
        <end position="241"/>
    </location>
</feature>
<evidence type="ECO:0000313" key="3">
    <source>
        <dbReference type="EMBL" id="EGD60645.1"/>
    </source>
</evidence>
<accession>F1Z433</accession>
<name>F1Z433_9SPHN</name>
<gene>
    <name evidence="3" type="ORF">Y88_2758</name>
</gene>
<feature type="domain" description="Plasmid replication protein C N-terminal" evidence="2">
    <location>
        <begin position="10"/>
        <end position="162"/>
    </location>
</feature>
<proteinExistence type="predicted"/>
<dbReference type="STRING" id="983920.Y88_2758"/>
<dbReference type="AlphaFoldDB" id="F1Z433"/>
<comment type="caution">
    <text evidence="3">The sequence shown here is derived from an EMBL/GenBank/DDBJ whole genome shotgun (WGS) entry which is preliminary data.</text>
</comment>
<organism evidence="3 4">
    <name type="scientific">Novosphingobium nitrogenifigens DSM 19370</name>
    <dbReference type="NCBI Taxonomy" id="983920"/>
    <lineage>
        <taxon>Bacteria</taxon>
        <taxon>Pseudomonadati</taxon>
        <taxon>Pseudomonadota</taxon>
        <taxon>Alphaproteobacteria</taxon>
        <taxon>Sphingomonadales</taxon>
        <taxon>Sphingomonadaceae</taxon>
        <taxon>Novosphingobium</taxon>
    </lineage>
</organism>
<dbReference type="eggNOG" id="ENOG5031PDZ">
    <property type="taxonomic scope" value="Bacteria"/>
</dbReference>
<reference evidence="3 4" key="1">
    <citation type="journal article" date="2012" name="J. Bacteriol.">
        <title>Draft Genome Sequence of Novosphingobium nitrogenifigens Y88T.</title>
        <authorList>
            <person name="Strabala T.J."/>
            <person name="Macdonald L."/>
            <person name="Liu V."/>
            <person name="Smit A.M."/>
        </authorList>
    </citation>
    <scope>NUCLEOTIDE SEQUENCE [LARGE SCALE GENOMIC DNA]</scope>
    <source>
        <strain evidence="3 4">DSM 19370</strain>
    </source>
</reference>
<evidence type="ECO:0000313" key="4">
    <source>
        <dbReference type="Proteomes" id="UP000004728"/>
    </source>
</evidence>
<dbReference type="EMBL" id="AEWJ01000017">
    <property type="protein sequence ID" value="EGD60645.1"/>
    <property type="molecule type" value="Genomic_DNA"/>
</dbReference>
<keyword evidence="4" id="KW-1185">Reference proteome</keyword>
<dbReference type="InterPro" id="IPR005090">
    <property type="entry name" value="RepC_N"/>
</dbReference>
<dbReference type="HOGENOM" id="CLU_694139_0_0_5"/>
<protein>
    <recommendedName>
        <fullName evidence="2">Plasmid replication protein C N-terminal domain-containing protein</fullName>
    </recommendedName>
</protein>
<evidence type="ECO:0000259" key="2">
    <source>
        <dbReference type="Pfam" id="PF03428"/>
    </source>
</evidence>
<dbReference type="RefSeq" id="WP_008068265.1">
    <property type="nucleotide sequence ID" value="NZ_AQWK01000017.1"/>
</dbReference>
<dbReference type="Pfam" id="PF03428">
    <property type="entry name" value="RP-C"/>
    <property type="match status" value="1"/>
</dbReference>
<evidence type="ECO:0000256" key="1">
    <source>
        <dbReference type="SAM" id="MobiDB-lite"/>
    </source>
</evidence>